<protein>
    <submittedName>
        <fullName evidence="1">Uncharacterized protein</fullName>
    </submittedName>
</protein>
<evidence type="ECO:0000313" key="1">
    <source>
        <dbReference type="EMBL" id="OYR25045.1"/>
    </source>
</evidence>
<comment type="caution">
    <text evidence="1">The sequence shown here is derived from an EMBL/GenBank/DDBJ whole genome shotgun (WGS) entry which is preliminary data.</text>
</comment>
<sequence>MTHLQGRPLFLEPREIRTLATSARGARRSEQCLPTRYRFQATASPASAKFIATHRNVTNVSRSALRAAHHPGVADNTASDGEIRIQINEVALALRYPGPHLGQGQHVVARVQPHRCVEYRGQPLSHRIADPARRERWRVNQGGGLKVAVRRQPYADAPYLFPPDFEFGEHRFPARLRECEGVARAGGKIAGTAAGGQELSREVGHTHVEVCEVCKSNQDRARTSIQSKFARCPPASRDASFPVNDDLRFQELIHPVADETATQACHSLELRSVRRLAIPDEVENNAETVHVAN</sequence>
<dbReference type="EMBL" id="NNRN01000059">
    <property type="protein sequence ID" value="OYR25045.1"/>
    <property type="molecule type" value="Genomic_DNA"/>
</dbReference>
<reference evidence="1 2" key="1">
    <citation type="submission" date="2017-07" db="EMBL/GenBank/DDBJ databases">
        <title>Draft genome of Ochrobactrum lupini type strain LUP21.</title>
        <authorList>
            <person name="Krzyzanowska D.M."/>
            <person name="Jafra S."/>
        </authorList>
    </citation>
    <scope>NUCLEOTIDE SEQUENCE [LARGE SCALE GENOMIC DNA]</scope>
    <source>
        <strain evidence="1 2">LUP21</strain>
    </source>
</reference>
<organism evidence="1 2">
    <name type="scientific">Brucella lupini</name>
    <dbReference type="NCBI Taxonomy" id="255457"/>
    <lineage>
        <taxon>Bacteria</taxon>
        <taxon>Pseudomonadati</taxon>
        <taxon>Pseudomonadota</taxon>
        <taxon>Alphaproteobacteria</taxon>
        <taxon>Hyphomicrobiales</taxon>
        <taxon>Brucellaceae</taxon>
        <taxon>Brucella/Ochrobactrum group</taxon>
        <taxon>Brucella</taxon>
    </lineage>
</organism>
<proteinExistence type="predicted"/>
<dbReference type="AlphaFoldDB" id="A0A256GD35"/>
<evidence type="ECO:0000313" key="2">
    <source>
        <dbReference type="Proteomes" id="UP000216363"/>
    </source>
</evidence>
<accession>A0A256GD35</accession>
<name>A0A256GD35_9HYPH</name>
<gene>
    <name evidence="1" type="ORF">CES86_4430</name>
</gene>
<dbReference type="Proteomes" id="UP000216363">
    <property type="component" value="Unassembled WGS sequence"/>
</dbReference>